<organism evidence="2 3">
    <name type="scientific">Striga asiatica</name>
    <name type="common">Asiatic witchweed</name>
    <name type="synonym">Buchnera asiatica</name>
    <dbReference type="NCBI Taxonomy" id="4170"/>
    <lineage>
        <taxon>Eukaryota</taxon>
        <taxon>Viridiplantae</taxon>
        <taxon>Streptophyta</taxon>
        <taxon>Embryophyta</taxon>
        <taxon>Tracheophyta</taxon>
        <taxon>Spermatophyta</taxon>
        <taxon>Magnoliopsida</taxon>
        <taxon>eudicotyledons</taxon>
        <taxon>Gunneridae</taxon>
        <taxon>Pentapetalae</taxon>
        <taxon>asterids</taxon>
        <taxon>lamiids</taxon>
        <taxon>Lamiales</taxon>
        <taxon>Orobanchaceae</taxon>
        <taxon>Buchnereae</taxon>
        <taxon>Striga</taxon>
    </lineage>
</organism>
<feature type="region of interest" description="Disordered" evidence="1">
    <location>
        <begin position="138"/>
        <end position="172"/>
    </location>
</feature>
<dbReference type="EMBL" id="BKCP01005528">
    <property type="protein sequence ID" value="GER38831.1"/>
    <property type="molecule type" value="Genomic_DNA"/>
</dbReference>
<gene>
    <name evidence="2" type="ORF">STAS_15379</name>
</gene>
<sequence length="280" mass="30528">MDESPRDILLTPSSHNVTTSPTPLNSNSSEKKSNTVPPHTDKPNTPNPISSSLSPSQTNNPNPNPHSPSLSTPTVQLIECDNTLTLSTLNPSVTITQPQPQYTQPQSGSILSFTREHNNTQPSSSNMVNATDNIVRQSYQPSSGKRRGWKRKPAPATSQKDNLSPSNHKKEKQPHYYRSVLLVNSKADSTQIIIYALRYVERRGCGGRRIVADSVGWMVPRLFGGEGVGLSNLRCASILLPLSFGVGTGVDHCSDIRPVVMAEVGQWWVVDCGGFGWSET</sequence>
<keyword evidence="2" id="KW-0176">Collagen</keyword>
<dbReference type="Proteomes" id="UP000325081">
    <property type="component" value="Unassembled WGS sequence"/>
</dbReference>
<evidence type="ECO:0000313" key="3">
    <source>
        <dbReference type="Proteomes" id="UP000325081"/>
    </source>
</evidence>
<feature type="compositionally biased region" description="Polar residues" evidence="1">
    <location>
        <begin position="156"/>
        <end position="166"/>
    </location>
</feature>
<keyword evidence="3" id="KW-1185">Reference proteome</keyword>
<evidence type="ECO:0000256" key="1">
    <source>
        <dbReference type="SAM" id="MobiDB-lite"/>
    </source>
</evidence>
<evidence type="ECO:0000313" key="2">
    <source>
        <dbReference type="EMBL" id="GER38831.1"/>
    </source>
</evidence>
<reference evidence="3" key="1">
    <citation type="journal article" date="2019" name="Curr. Biol.">
        <title>Genome Sequence of Striga asiatica Provides Insight into the Evolution of Plant Parasitism.</title>
        <authorList>
            <person name="Yoshida S."/>
            <person name="Kim S."/>
            <person name="Wafula E.K."/>
            <person name="Tanskanen J."/>
            <person name="Kim Y.M."/>
            <person name="Honaas L."/>
            <person name="Yang Z."/>
            <person name="Spallek T."/>
            <person name="Conn C.E."/>
            <person name="Ichihashi Y."/>
            <person name="Cheong K."/>
            <person name="Cui S."/>
            <person name="Der J.P."/>
            <person name="Gundlach H."/>
            <person name="Jiao Y."/>
            <person name="Hori C."/>
            <person name="Ishida J.K."/>
            <person name="Kasahara H."/>
            <person name="Kiba T."/>
            <person name="Kim M.S."/>
            <person name="Koo N."/>
            <person name="Laohavisit A."/>
            <person name="Lee Y.H."/>
            <person name="Lumba S."/>
            <person name="McCourt P."/>
            <person name="Mortimer J.C."/>
            <person name="Mutuku J.M."/>
            <person name="Nomura T."/>
            <person name="Sasaki-Sekimoto Y."/>
            <person name="Seto Y."/>
            <person name="Wang Y."/>
            <person name="Wakatake T."/>
            <person name="Sakakibara H."/>
            <person name="Demura T."/>
            <person name="Yamaguchi S."/>
            <person name="Yoneyama K."/>
            <person name="Manabe R.I."/>
            <person name="Nelson D.C."/>
            <person name="Schulman A.H."/>
            <person name="Timko M.P."/>
            <person name="dePamphilis C.W."/>
            <person name="Choi D."/>
            <person name="Shirasu K."/>
        </authorList>
    </citation>
    <scope>NUCLEOTIDE SEQUENCE [LARGE SCALE GENOMIC DNA]</scope>
    <source>
        <strain evidence="3">cv. UVA1</strain>
    </source>
</reference>
<comment type="caution">
    <text evidence="2">The sequence shown here is derived from an EMBL/GenBank/DDBJ whole genome shotgun (WGS) entry which is preliminary data.</text>
</comment>
<protein>
    <submittedName>
        <fullName evidence="2">Collagen alpha-1(XII) chain</fullName>
    </submittedName>
</protein>
<name>A0A5A7Q1Q0_STRAF</name>
<accession>A0A5A7Q1Q0</accession>
<proteinExistence type="predicted"/>
<feature type="compositionally biased region" description="Basic residues" evidence="1">
    <location>
        <begin position="144"/>
        <end position="153"/>
    </location>
</feature>
<feature type="compositionally biased region" description="Low complexity" evidence="1">
    <location>
        <begin position="18"/>
        <end position="28"/>
    </location>
</feature>
<feature type="region of interest" description="Disordered" evidence="1">
    <location>
        <begin position="1"/>
        <end position="73"/>
    </location>
</feature>
<dbReference type="AlphaFoldDB" id="A0A5A7Q1Q0"/>
<feature type="compositionally biased region" description="Low complexity" evidence="1">
    <location>
        <begin position="43"/>
        <end position="73"/>
    </location>
</feature>